<sequence length="46" mass="5025">MRGYGTLGLSQEYYACLTELPCMDFEMHAGCDAQQTKVTETCGTGL</sequence>
<accession>A0ABY7H642</accession>
<reference evidence="1" key="1">
    <citation type="submission" date="2022-11" db="EMBL/GenBank/DDBJ databases">
        <title>Minimal conservation of predation-associated metabolite biosynthetic gene clusters underscores biosynthetic potential of Myxococcota including descriptions for ten novel species: Archangium lansinium sp. nov., Myxococcus landrumus sp. nov., Nannocystis bai.</title>
        <authorList>
            <person name="Ahearne A."/>
            <person name="Stevens C."/>
            <person name="Dowd S."/>
        </authorList>
    </citation>
    <scope>NUCLEOTIDE SEQUENCE</scope>
    <source>
        <strain evidence="1">Fl3</strain>
    </source>
</reference>
<dbReference type="EMBL" id="CP114040">
    <property type="protein sequence ID" value="WAS94489.1"/>
    <property type="molecule type" value="Genomic_DNA"/>
</dbReference>
<proteinExistence type="predicted"/>
<evidence type="ECO:0000313" key="2">
    <source>
        <dbReference type="Proteomes" id="UP001164459"/>
    </source>
</evidence>
<evidence type="ECO:0000313" key="1">
    <source>
        <dbReference type="EMBL" id="WAS94489.1"/>
    </source>
</evidence>
<dbReference type="RefSeq" id="WP_269036825.1">
    <property type="nucleotide sequence ID" value="NZ_CP114040.1"/>
</dbReference>
<protein>
    <submittedName>
        <fullName evidence="1">Uncharacterized protein</fullName>
    </submittedName>
</protein>
<name>A0ABY7H642_9BACT</name>
<dbReference type="Proteomes" id="UP001164459">
    <property type="component" value="Chromosome"/>
</dbReference>
<organism evidence="1 2">
    <name type="scientific">Nannocystis punicea</name>
    <dbReference type="NCBI Taxonomy" id="2995304"/>
    <lineage>
        <taxon>Bacteria</taxon>
        <taxon>Pseudomonadati</taxon>
        <taxon>Myxococcota</taxon>
        <taxon>Polyangia</taxon>
        <taxon>Nannocystales</taxon>
        <taxon>Nannocystaceae</taxon>
        <taxon>Nannocystis</taxon>
    </lineage>
</organism>
<gene>
    <name evidence="1" type="ORF">O0S08_50880</name>
</gene>
<keyword evidence="2" id="KW-1185">Reference proteome</keyword>